<reference evidence="3" key="1">
    <citation type="submission" date="2015-05" db="EMBL/GenBank/DDBJ databases">
        <title>The complete genome of Altererythrobacter atlanticus strain 26DY36.</title>
        <authorList>
            <person name="Wu Y.-H."/>
            <person name="Cheng H."/>
            <person name="Wu X.-W."/>
        </authorList>
    </citation>
    <scope>NUCLEOTIDE SEQUENCE [LARGE SCALE GENOMIC DNA]</scope>
    <source>
        <strain evidence="3">26DY36</strain>
    </source>
</reference>
<feature type="region of interest" description="Disordered" evidence="1">
    <location>
        <begin position="289"/>
        <end position="310"/>
    </location>
</feature>
<sequence>MSNYRRIARTACAVAGLVICAPALAQDEGPPSTGGLEQPEIVREDAPLSQERLDQMVPKHPGYLGALAPANLNADRPPAPIDLTGTWFVDLSEGFSHFMFGPPYPRFGEEGTRALIDSAAAQERGETYRDSIGQCYPPGMPMIMTRVWPHAFIQVPTAIYMISGFNNSVRTIFLDGREFSDPDLVVPSYNGESIGHFEGDTLVVESKYFQTDNHWIDRGIPISDEFEIEERIRLLSDGTVMEVEYIMTDPVMWEGEWRSTKRFNRQDYTDINEANCILAYNANLPGTDLGSEEAEKRGTSNIEGVAGDEQ</sequence>
<organism evidence="3 4">
    <name type="scientific">Croceibacterium atlanticum</name>
    <dbReference type="NCBI Taxonomy" id="1267766"/>
    <lineage>
        <taxon>Bacteria</taxon>
        <taxon>Pseudomonadati</taxon>
        <taxon>Pseudomonadota</taxon>
        <taxon>Alphaproteobacteria</taxon>
        <taxon>Sphingomonadales</taxon>
        <taxon>Erythrobacteraceae</taxon>
        <taxon>Croceibacterium</taxon>
    </lineage>
</organism>
<gene>
    <name evidence="3" type="ORF">WYH_01097</name>
</gene>
<accession>A0A0F7KRC6</accession>
<dbReference type="PATRIC" id="fig|1267766.3.peg.1104"/>
<evidence type="ECO:0000256" key="1">
    <source>
        <dbReference type="SAM" id="MobiDB-lite"/>
    </source>
</evidence>
<evidence type="ECO:0000313" key="4">
    <source>
        <dbReference type="Proteomes" id="UP000034392"/>
    </source>
</evidence>
<proteinExistence type="predicted"/>
<feature type="chain" id="PRO_5002518124" evidence="2">
    <location>
        <begin position="26"/>
        <end position="310"/>
    </location>
</feature>
<dbReference type="STRING" id="1267766.WYH_01097"/>
<dbReference type="EMBL" id="CP011452">
    <property type="protein sequence ID" value="AKH42144.1"/>
    <property type="molecule type" value="Genomic_DNA"/>
</dbReference>
<name>A0A0F7KRC6_9SPHN</name>
<dbReference type="Proteomes" id="UP000034392">
    <property type="component" value="Chromosome"/>
</dbReference>
<evidence type="ECO:0000313" key="3">
    <source>
        <dbReference type="EMBL" id="AKH42144.1"/>
    </source>
</evidence>
<dbReference type="KEGG" id="aay:WYH_01097"/>
<keyword evidence="4" id="KW-1185">Reference proteome</keyword>
<keyword evidence="2" id="KW-0732">Signal</keyword>
<evidence type="ECO:0000256" key="2">
    <source>
        <dbReference type="SAM" id="SignalP"/>
    </source>
</evidence>
<feature type="signal peptide" evidence="2">
    <location>
        <begin position="1"/>
        <end position="25"/>
    </location>
</feature>
<dbReference type="AlphaFoldDB" id="A0A0F7KRC6"/>
<protein>
    <submittedName>
        <fullName evidence="3">Uncharacterized protein</fullName>
    </submittedName>
</protein>